<dbReference type="HOGENOM" id="CLU_1095279_0_0_1"/>
<organism evidence="3 4">
    <name type="scientific">Helobdella robusta</name>
    <name type="common">Californian leech</name>
    <dbReference type="NCBI Taxonomy" id="6412"/>
    <lineage>
        <taxon>Eukaryota</taxon>
        <taxon>Metazoa</taxon>
        <taxon>Spiralia</taxon>
        <taxon>Lophotrochozoa</taxon>
        <taxon>Annelida</taxon>
        <taxon>Clitellata</taxon>
        <taxon>Hirudinea</taxon>
        <taxon>Rhynchobdellida</taxon>
        <taxon>Glossiphoniidae</taxon>
        <taxon>Helobdella</taxon>
    </lineage>
</organism>
<dbReference type="EnsemblMetazoa" id="HelroT167345">
    <property type="protein sequence ID" value="HelroP167345"/>
    <property type="gene ID" value="HelroG167345"/>
</dbReference>
<feature type="transmembrane region" description="Helical" evidence="1">
    <location>
        <begin position="110"/>
        <end position="133"/>
    </location>
</feature>
<dbReference type="AlphaFoldDB" id="T1EZA2"/>
<dbReference type="Proteomes" id="UP000015101">
    <property type="component" value="Unassembled WGS sequence"/>
</dbReference>
<evidence type="ECO:0000313" key="2">
    <source>
        <dbReference type="EMBL" id="ESO10842.1"/>
    </source>
</evidence>
<reference evidence="3" key="3">
    <citation type="submission" date="2015-06" db="UniProtKB">
        <authorList>
            <consortium name="EnsemblMetazoa"/>
        </authorList>
    </citation>
    <scope>IDENTIFICATION</scope>
</reference>
<feature type="transmembrane region" description="Helical" evidence="1">
    <location>
        <begin position="187"/>
        <end position="207"/>
    </location>
</feature>
<dbReference type="RefSeq" id="XP_009011111.1">
    <property type="nucleotide sequence ID" value="XM_009012863.1"/>
</dbReference>
<name>T1EZA2_HELRO</name>
<proteinExistence type="predicted"/>
<feature type="transmembrane region" description="Helical" evidence="1">
    <location>
        <begin position="12"/>
        <end position="30"/>
    </location>
</feature>
<dbReference type="EMBL" id="KB095858">
    <property type="protein sequence ID" value="ESO10842.1"/>
    <property type="molecule type" value="Genomic_DNA"/>
</dbReference>
<protein>
    <submittedName>
        <fullName evidence="2 3">Uncharacterized protein</fullName>
    </submittedName>
</protein>
<sequence>MHGILSEYFLSAGSFSIIFSALIIVIYFGGSKTVFRYIVMNLSISNVILGFISFVESYATGDAVIITWLFKCNILLWLNSLVHNSCAIVSEQLSPSGQKTTIMFRGYISFVWITSFILMTILNVPLYLLHYGYKQFHVRCASTTLYFILDLISCIFNCIFLSVAVNEWNRIDDTTIAGCMLKNKIQSFIVTSVKGCLISVVYTLALICEIAHDNLLHHWQPAFSVSFMTFLMFAWNKKFFFKLKRKIVLLKSPY</sequence>
<accession>T1EZA2</accession>
<keyword evidence="4" id="KW-1185">Reference proteome</keyword>
<feature type="transmembrane region" description="Helical" evidence="1">
    <location>
        <begin position="37"/>
        <end position="59"/>
    </location>
</feature>
<gene>
    <name evidence="3" type="primary">20201902</name>
    <name evidence="2" type="ORF">HELRODRAFT_167345</name>
</gene>
<keyword evidence="1" id="KW-1133">Transmembrane helix</keyword>
<dbReference type="GeneID" id="20201902"/>
<dbReference type="EMBL" id="AMQM01002759">
    <property type="status" value="NOT_ANNOTATED_CDS"/>
    <property type="molecule type" value="Genomic_DNA"/>
</dbReference>
<dbReference type="KEGG" id="hro:HELRODRAFT_167345"/>
<dbReference type="InParanoid" id="T1EZA2"/>
<evidence type="ECO:0000313" key="4">
    <source>
        <dbReference type="Proteomes" id="UP000015101"/>
    </source>
</evidence>
<keyword evidence="1" id="KW-0472">Membrane</keyword>
<keyword evidence="1" id="KW-0812">Transmembrane</keyword>
<reference evidence="4" key="1">
    <citation type="submission" date="2012-12" db="EMBL/GenBank/DDBJ databases">
        <authorList>
            <person name="Hellsten U."/>
            <person name="Grimwood J."/>
            <person name="Chapman J.A."/>
            <person name="Shapiro H."/>
            <person name="Aerts A."/>
            <person name="Otillar R.P."/>
            <person name="Terry A.Y."/>
            <person name="Boore J.L."/>
            <person name="Simakov O."/>
            <person name="Marletaz F."/>
            <person name="Cho S.-J."/>
            <person name="Edsinger-Gonzales E."/>
            <person name="Havlak P."/>
            <person name="Kuo D.-H."/>
            <person name="Larsson T."/>
            <person name="Lv J."/>
            <person name="Arendt D."/>
            <person name="Savage R."/>
            <person name="Osoegawa K."/>
            <person name="de Jong P."/>
            <person name="Lindberg D.R."/>
            <person name="Seaver E.C."/>
            <person name="Weisblat D.A."/>
            <person name="Putnam N.H."/>
            <person name="Grigoriev I.V."/>
            <person name="Rokhsar D.S."/>
        </authorList>
    </citation>
    <scope>NUCLEOTIDE SEQUENCE</scope>
</reference>
<feature type="transmembrane region" description="Helical" evidence="1">
    <location>
        <begin position="145"/>
        <end position="166"/>
    </location>
</feature>
<dbReference type="CTD" id="20201902"/>
<evidence type="ECO:0000313" key="3">
    <source>
        <dbReference type="EnsemblMetazoa" id="HelroP167345"/>
    </source>
</evidence>
<feature type="transmembrane region" description="Helical" evidence="1">
    <location>
        <begin position="219"/>
        <end position="236"/>
    </location>
</feature>
<evidence type="ECO:0000256" key="1">
    <source>
        <dbReference type="SAM" id="Phobius"/>
    </source>
</evidence>
<reference evidence="2 4" key="2">
    <citation type="journal article" date="2013" name="Nature">
        <title>Insights into bilaterian evolution from three spiralian genomes.</title>
        <authorList>
            <person name="Simakov O."/>
            <person name="Marletaz F."/>
            <person name="Cho S.J."/>
            <person name="Edsinger-Gonzales E."/>
            <person name="Havlak P."/>
            <person name="Hellsten U."/>
            <person name="Kuo D.H."/>
            <person name="Larsson T."/>
            <person name="Lv J."/>
            <person name="Arendt D."/>
            <person name="Savage R."/>
            <person name="Osoegawa K."/>
            <person name="de Jong P."/>
            <person name="Grimwood J."/>
            <person name="Chapman J.A."/>
            <person name="Shapiro H."/>
            <person name="Aerts A."/>
            <person name="Otillar R.P."/>
            <person name="Terry A.Y."/>
            <person name="Boore J.L."/>
            <person name="Grigoriev I.V."/>
            <person name="Lindberg D.R."/>
            <person name="Seaver E.C."/>
            <person name="Weisblat D.A."/>
            <person name="Putnam N.H."/>
            <person name="Rokhsar D.S."/>
        </authorList>
    </citation>
    <scope>NUCLEOTIDE SEQUENCE</scope>
</reference>